<dbReference type="GO" id="GO:0046872">
    <property type="term" value="F:metal ion binding"/>
    <property type="evidence" value="ECO:0007669"/>
    <property type="project" value="UniProtKB-KW"/>
</dbReference>
<dbReference type="InterPro" id="IPR029052">
    <property type="entry name" value="Metallo-depent_PP-like"/>
</dbReference>
<dbReference type="RefSeq" id="WP_181549507.1">
    <property type="nucleotide sequence ID" value="NZ_JACDUS010000001.1"/>
</dbReference>
<organism evidence="7 8">
    <name type="scientific">Desulfosalsimonas propionicica</name>
    <dbReference type="NCBI Taxonomy" id="332175"/>
    <lineage>
        <taxon>Bacteria</taxon>
        <taxon>Pseudomonadati</taxon>
        <taxon>Thermodesulfobacteriota</taxon>
        <taxon>Desulfobacteria</taxon>
        <taxon>Desulfobacterales</taxon>
        <taxon>Desulfosalsimonadaceae</taxon>
        <taxon>Desulfosalsimonas</taxon>
    </lineage>
</organism>
<evidence type="ECO:0000256" key="3">
    <source>
        <dbReference type="ARBA" id="ARBA00023004"/>
    </source>
</evidence>
<protein>
    <submittedName>
        <fullName evidence="7">3',5'-cyclic AMP phosphodiesterase CpdA</fullName>
    </submittedName>
</protein>
<keyword evidence="1" id="KW-0479">Metal-binding</keyword>
<evidence type="ECO:0000256" key="4">
    <source>
        <dbReference type="ARBA" id="ARBA00025742"/>
    </source>
</evidence>
<dbReference type="GO" id="GO:0016787">
    <property type="term" value="F:hydrolase activity"/>
    <property type="evidence" value="ECO:0007669"/>
    <property type="project" value="UniProtKB-KW"/>
</dbReference>
<keyword evidence="2" id="KW-0378">Hydrolase</keyword>
<dbReference type="Pfam" id="PF00149">
    <property type="entry name" value="Metallophos"/>
    <property type="match status" value="1"/>
</dbReference>
<evidence type="ECO:0000256" key="2">
    <source>
        <dbReference type="ARBA" id="ARBA00022801"/>
    </source>
</evidence>
<dbReference type="InterPro" id="IPR004843">
    <property type="entry name" value="Calcineurin-like_PHP"/>
</dbReference>
<dbReference type="Proteomes" id="UP000525298">
    <property type="component" value="Unassembled WGS sequence"/>
</dbReference>
<keyword evidence="5" id="KW-0732">Signal</keyword>
<dbReference type="EMBL" id="JACDUS010000001">
    <property type="protein sequence ID" value="MBA2879812.1"/>
    <property type="molecule type" value="Genomic_DNA"/>
</dbReference>
<sequence>MRTRPIALIASLLACICFAGCGKSGPDPASFRYQQDPQLFDTLSQPADYPAARFIVLTDPHYYHPGLGTSGPDFARYIREDRKMLALSDEILEAAASEIQKQPADFILICGDMTKDGERINHLQVAEKISNLHPTADIYVVPGNHDVRNPEAVRYTHEGSKGVETVEPEGFSEIYGAYGYDDAIARDPASLSYVAEPVDGLWLFALDSCLWRENEPGGHPVVNGRFSEQTLEWLEDMLIQARKNNKSAIAMMHHGLVAHYPGNEKYYGEYVVDHSEAIARLLATYGVRLVFTGHFHAQDITVKQFEDFPNPIFDIETGSLVTWPCPWREITISAGQTCTIESRFTKAIDSIPEGFAGYARNFALEGTVGLARDALEQYHVSEKGMDLLAPQIAEAYLAHLAGDEHKPDTVISAKGTGIMGRVVVFFQKDLVEGWWTDLPPADNRLIIELKSNSWQQPDDS</sequence>
<accession>A0A7W0HJ45</accession>
<evidence type="ECO:0000313" key="8">
    <source>
        <dbReference type="Proteomes" id="UP000525298"/>
    </source>
</evidence>
<dbReference type="PANTHER" id="PTHR42988:SF2">
    <property type="entry name" value="CYCLIC NUCLEOTIDE PHOSPHODIESTERASE CBUA0032-RELATED"/>
    <property type="match status" value="1"/>
</dbReference>
<evidence type="ECO:0000259" key="6">
    <source>
        <dbReference type="Pfam" id="PF00149"/>
    </source>
</evidence>
<proteinExistence type="inferred from homology"/>
<dbReference type="Gene3D" id="3.60.21.10">
    <property type="match status" value="1"/>
</dbReference>
<dbReference type="AlphaFoldDB" id="A0A7W0HJ45"/>
<dbReference type="PROSITE" id="PS51257">
    <property type="entry name" value="PROKAR_LIPOPROTEIN"/>
    <property type="match status" value="1"/>
</dbReference>
<evidence type="ECO:0000256" key="5">
    <source>
        <dbReference type="SAM" id="SignalP"/>
    </source>
</evidence>
<dbReference type="PANTHER" id="PTHR42988">
    <property type="entry name" value="PHOSPHOHYDROLASE"/>
    <property type="match status" value="1"/>
</dbReference>
<dbReference type="SUPFAM" id="SSF56300">
    <property type="entry name" value="Metallo-dependent phosphatases"/>
    <property type="match status" value="1"/>
</dbReference>
<comment type="caution">
    <text evidence="7">The sequence shown here is derived from an EMBL/GenBank/DDBJ whole genome shotgun (WGS) entry which is preliminary data.</text>
</comment>
<feature type="chain" id="PRO_5030802805" evidence="5">
    <location>
        <begin position="20"/>
        <end position="460"/>
    </location>
</feature>
<comment type="similarity">
    <text evidence="4">Belongs to the cyclic nucleotide phosphodiesterase class-III family.</text>
</comment>
<dbReference type="InterPro" id="IPR050884">
    <property type="entry name" value="CNP_phosphodiesterase-III"/>
</dbReference>
<evidence type="ECO:0000256" key="1">
    <source>
        <dbReference type="ARBA" id="ARBA00022723"/>
    </source>
</evidence>
<evidence type="ECO:0000313" key="7">
    <source>
        <dbReference type="EMBL" id="MBA2879812.1"/>
    </source>
</evidence>
<feature type="signal peptide" evidence="5">
    <location>
        <begin position="1"/>
        <end position="19"/>
    </location>
</feature>
<keyword evidence="3" id="KW-0408">Iron</keyword>
<gene>
    <name evidence="7" type="ORF">HNR65_000119</name>
</gene>
<keyword evidence="8" id="KW-1185">Reference proteome</keyword>
<feature type="domain" description="Calcineurin-like phosphoesterase" evidence="6">
    <location>
        <begin position="53"/>
        <end position="297"/>
    </location>
</feature>
<reference evidence="7 8" key="1">
    <citation type="submission" date="2020-07" db="EMBL/GenBank/DDBJ databases">
        <title>Genomic Encyclopedia of Type Strains, Phase IV (KMG-IV): sequencing the most valuable type-strain genomes for metagenomic binning, comparative biology and taxonomic classification.</title>
        <authorList>
            <person name="Goeker M."/>
        </authorList>
    </citation>
    <scope>NUCLEOTIDE SEQUENCE [LARGE SCALE GENOMIC DNA]</scope>
    <source>
        <strain evidence="7 8">DSM 17721</strain>
    </source>
</reference>
<name>A0A7W0HJ45_9BACT</name>